<keyword evidence="2" id="KW-1185">Reference proteome</keyword>
<dbReference type="EMBL" id="GL349453">
    <property type="protein sequence ID" value="KNC49174.1"/>
    <property type="molecule type" value="Genomic_DNA"/>
</dbReference>
<proteinExistence type="predicted"/>
<dbReference type="GeneID" id="25564624"/>
<evidence type="ECO:0000313" key="1">
    <source>
        <dbReference type="EMBL" id="KNC49174.1"/>
    </source>
</evidence>
<organism evidence="1 2">
    <name type="scientific">Thecamonas trahens ATCC 50062</name>
    <dbReference type="NCBI Taxonomy" id="461836"/>
    <lineage>
        <taxon>Eukaryota</taxon>
        <taxon>Apusozoa</taxon>
        <taxon>Apusomonadida</taxon>
        <taxon>Apusomonadidae</taxon>
        <taxon>Thecamonas</taxon>
    </lineage>
</organism>
<dbReference type="Proteomes" id="UP000054408">
    <property type="component" value="Unassembled WGS sequence"/>
</dbReference>
<reference evidence="1 2" key="1">
    <citation type="submission" date="2010-05" db="EMBL/GenBank/DDBJ databases">
        <title>The Genome Sequence of Thecamonas trahens ATCC 50062.</title>
        <authorList>
            <consortium name="The Broad Institute Genome Sequencing Platform"/>
            <person name="Russ C."/>
            <person name="Cuomo C."/>
            <person name="Shea T."/>
            <person name="Young S.K."/>
            <person name="Zeng Q."/>
            <person name="Koehrsen M."/>
            <person name="Haas B."/>
            <person name="Borodovsky M."/>
            <person name="Guigo R."/>
            <person name="Alvarado L."/>
            <person name="Berlin A."/>
            <person name="Bochicchio J."/>
            <person name="Borenstein D."/>
            <person name="Chapman S."/>
            <person name="Chen Z."/>
            <person name="Freedman E."/>
            <person name="Gellesch M."/>
            <person name="Goldberg J."/>
            <person name="Griggs A."/>
            <person name="Gujja S."/>
            <person name="Heilman E."/>
            <person name="Heiman D."/>
            <person name="Hepburn T."/>
            <person name="Howarth C."/>
            <person name="Jen D."/>
            <person name="Larson L."/>
            <person name="Mehta T."/>
            <person name="Park D."/>
            <person name="Pearson M."/>
            <person name="Roberts A."/>
            <person name="Saif S."/>
            <person name="Shenoy N."/>
            <person name="Sisk P."/>
            <person name="Stolte C."/>
            <person name="Sykes S."/>
            <person name="Thomson T."/>
            <person name="Walk T."/>
            <person name="White J."/>
            <person name="Yandava C."/>
            <person name="Burger G."/>
            <person name="Gray M.W."/>
            <person name="Holland P.W.H."/>
            <person name="King N."/>
            <person name="Lang F.B.F."/>
            <person name="Roger A.J."/>
            <person name="Ruiz-Trillo I."/>
            <person name="Lander E."/>
            <person name="Nusbaum C."/>
        </authorList>
    </citation>
    <scope>NUCLEOTIDE SEQUENCE [LARGE SCALE GENOMIC DNA]</scope>
    <source>
        <strain evidence="1 2">ATCC 50062</strain>
    </source>
</reference>
<accession>A0A0L0DA02</accession>
<protein>
    <submittedName>
        <fullName evidence="1">Uncharacterized protein</fullName>
    </submittedName>
</protein>
<sequence length="94" mass="10391">MLAGKLVRRKKIHNFLTLSRPADVFNSVMLNFPVVGVVNDNHRTVRACHSSGSAPYGTSRTSPMLPASAGNLEVQHHRVGHFETRDNASERPSR</sequence>
<evidence type="ECO:0000313" key="2">
    <source>
        <dbReference type="Proteomes" id="UP000054408"/>
    </source>
</evidence>
<dbReference type="RefSeq" id="XP_013758194.1">
    <property type="nucleotide sequence ID" value="XM_013902740.1"/>
</dbReference>
<name>A0A0L0DA02_THETB</name>
<gene>
    <name evidence="1" type="ORF">AMSG_05153</name>
</gene>
<dbReference type="AlphaFoldDB" id="A0A0L0DA02"/>